<dbReference type="InterPro" id="IPR003723">
    <property type="entry name" value="Precorrin-6x_reduct"/>
</dbReference>
<dbReference type="UniPathway" id="UPA00148"/>
<evidence type="ECO:0000256" key="2">
    <source>
        <dbReference type="ARBA" id="ARBA00022573"/>
    </source>
</evidence>
<name>A0A1I6M9H2_9RHOB</name>
<dbReference type="STRING" id="1123755.SAMN05444714_1408"/>
<dbReference type="Proteomes" id="UP000198926">
    <property type="component" value="Unassembled WGS sequence"/>
</dbReference>
<proteinExistence type="predicted"/>
<dbReference type="RefSeq" id="WP_090205693.1">
    <property type="nucleotide sequence ID" value="NZ_FOZM01000001.1"/>
</dbReference>
<evidence type="ECO:0000313" key="4">
    <source>
        <dbReference type="EMBL" id="SFS12374.1"/>
    </source>
</evidence>
<dbReference type="PROSITE" id="PS51014">
    <property type="entry name" value="COBK_CBIJ"/>
    <property type="match status" value="1"/>
</dbReference>
<accession>A0A1I6M9H2</accession>
<evidence type="ECO:0000256" key="1">
    <source>
        <dbReference type="ARBA" id="ARBA00004953"/>
    </source>
</evidence>
<protein>
    <submittedName>
        <fullName evidence="4">Precorrin-6A/cobalt-precorrin-6A reductase</fullName>
    </submittedName>
</protein>
<dbReference type="PANTHER" id="PTHR36925">
    <property type="entry name" value="COBALT-PRECORRIN-6A REDUCTASE"/>
    <property type="match status" value="1"/>
</dbReference>
<evidence type="ECO:0000313" key="5">
    <source>
        <dbReference type="Proteomes" id="UP000198926"/>
    </source>
</evidence>
<evidence type="ECO:0000256" key="3">
    <source>
        <dbReference type="ARBA" id="ARBA00023002"/>
    </source>
</evidence>
<organism evidence="4 5">
    <name type="scientific">Yoonia litorea</name>
    <dbReference type="NCBI Taxonomy" id="1123755"/>
    <lineage>
        <taxon>Bacteria</taxon>
        <taxon>Pseudomonadati</taxon>
        <taxon>Pseudomonadota</taxon>
        <taxon>Alphaproteobacteria</taxon>
        <taxon>Rhodobacterales</taxon>
        <taxon>Paracoccaceae</taxon>
        <taxon>Yoonia</taxon>
    </lineage>
</organism>
<dbReference type="OrthoDB" id="5183775at2"/>
<dbReference type="EMBL" id="FOZM01000001">
    <property type="protein sequence ID" value="SFS12374.1"/>
    <property type="molecule type" value="Genomic_DNA"/>
</dbReference>
<comment type="pathway">
    <text evidence="1">Cofactor biosynthesis; adenosylcobalamin biosynthesis.</text>
</comment>
<dbReference type="Pfam" id="PF02571">
    <property type="entry name" value="CbiJ"/>
    <property type="match status" value="1"/>
</dbReference>
<dbReference type="PANTHER" id="PTHR36925:SF1">
    <property type="entry name" value="COBALT-PRECORRIN-6A REDUCTASE"/>
    <property type="match status" value="1"/>
</dbReference>
<keyword evidence="5" id="KW-1185">Reference proteome</keyword>
<sequence length="240" mass="25744">MTLLILGGTGEARQVAEALKGQDAIMSLAGATRDPLSQPLTTRVGGFGGKEGFLRFLKQNAISAVLDATHPFAQQITPRSARVCASVGVPFCQLLRPEWTPVEGDRWTEIKTEEEAASHIPMGATVFLGTGRQTLARFANLSGRKVICRQIDPPEAPFPFEGGAYLVGRPPFSVKDEVDLFSKLGVDWLIVKNAGGALSATKLTAARQFGIPVLMIARPPRGDWPIVTSVKDALAWVASH</sequence>
<dbReference type="NCBIfam" id="NF005968">
    <property type="entry name" value="PRK08057.1-2"/>
    <property type="match status" value="1"/>
</dbReference>
<keyword evidence="3" id="KW-0560">Oxidoreductase</keyword>
<dbReference type="AlphaFoldDB" id="A0A1I6M9H2"/>
<dbReference type="GO" id="GO:0016994">
    <property type="term" value="F:precorrin-6A reductase activity"/>
    <property type="evidence" value="ECO:0007669"/>
    <property type="project" value="InterPro"/>
</dbReference>
<keyword evidence="2" id="KW-0169">Cobalamin biosynthesis</keyword>
<dbReference type="GO" id="GO:0009236">
    <property type="term" value="P:cobalamin biosynthetic process"/>
    <property type="evidence" value="ECO:0007669"/>
    <property type="project" value="UniProtKB-UniPathway"/>
</dbReference>
<reference evidence="4 5" key="1">
    <citation type="submission" date="2016-10" db="EMBL/GenBank/DDBJ databases">
        <authorList>
            <person name="de Groot N.N."/>
        </authorList>
    </citation>
    <scope>NUCLEOTIDE SEQUENCE [LARGE SCALE GENOMIC DNA]</scope>
    <source>
        <strain evidence="4 5">DSM 29433</strain>
    </source>
</reference>
<gene>
    <name evidence="4" type="ORF">SAMN05444714_1408</name>
</gene>